<feature type="transmembrane region" description="Helical" evidence="1">
    <location>
        <begin position="220"/>
        <end position="245"/>
    </location>
</feature>
<sequence>MVDRDILATGTELSELTYSSFWDWFIQFSDIQTLWRNSPTYILAQAAYILGGIATLAHALIRGGRLPYLWLTIVLHGVVVESITYIHPDVDNFWHSQTPIIFLGRRLPLHIILLYPCFIYQASVAAAKLKLPKWSEPFAVGLLTVLIDIPYDIVSVRYIHWTWHDTDPNIEDRHYWVPWTSYFFHATFAAALLFWFHFLREKLCPTEGKWVADKSVLRELWCSLLTAVLGSPTGLIPFILIYHPLHDVYKIHTEIAVFIIVAVFLVLAWTGDRDTSRNVNGTVFKLHWSSLLLMFHLLVHYALFLLMPVLFNPEDEVSTGLKEPIGPCNEYVPLRTIAGITLRKRKYLCSTDYDEKYFDFSCLKRVPSEGSIWYSICGVKFENRAEYVVIIGLIAFVAISVFSNLHLKSYGDAVFDDRTALKANGKSTTKKKRN</sequence>
<dbReference type="AlphaFoldDB" id="A0A9N9TMS2"/>
<keyword evidence="4" id="KW-1185">Reference proteome</keyword>
<dbReference type="OrthoDB" id="188749at2759"/>
<protein>
    <recommendedName>
        <fullName evidence="2">DUF7802 domain-containing protein</fullName>
    </recommendedName>
</protein>
<organism evidence="3 4">
    <name type="scientific">Phyllotreta striolata</name>
    <name type="common">Striped flea beetle</name>
    <name type="synonym">Crioceris striolata</name>
    <dbReference type="NCBI Taxonomy" id="444603"/>
    <lineage>
        <taxon>Eukaryota</taxon>
        <taxon>Metazoa</taxon>
        <taxon>Ecdysozoa</taxon>
        <taxon>Arthropoda</taxon>
        <taxon>Hexapoda</taxon>
        <taxon>Insecta</taxon>
        <taxon>Pterygota</taxon>
        <taxon>Neoptera</taxon>
        <taxon>Endopterygota</taxon>
        <taxon>Coleoptera</taxon>
        <taxon>Polyphaga</taxon>
        <taxon>Cucujiformia</taxon>
        <taxon>Chrysomeloidea</taxon>
        <taxon>Chrysomelidae</taxon>
        <taxon>Galerucinae</taxon>
        <taxon>Alticini</taxon>
        <taxon>Phyllotreta</taxon>
    </lineage>
</organism>
<evidence type="ECO:0000259" key="2">
    <source>
        <dbReference type="Pfam" id="PF25085"/>
    </source>
</evidence>
<dbReference type="EMBL" id="OU900095">
    <property type="protein sequence ID" value="CAG9858321.1"/>
    <property type="molecule type" value="Genomic_DNA"/>
</dbReference>
<evidence type="ECO:0000313" key="3">
    <source>
        <dbReference type="EMBL" id="CAG9858321.1"/>
    </source>
</evidence>
<reference evidence="3" key="1">
    <citation type="submission" date="2022-01" db="EMBL/GenBank/DDBJ databases">
        <authorList>
            <person name="King R."/>
        </authorList>
    </citation>
    <scope>NUCLEOTIDE SEQUENCE</scope>
</reference>
<feature type="transmembrane region" description="Helical" evidence="1">
    <location>
        <begin position="387"/>
        <end position="407"/>
    </location>
</feature>
<dbReference type="PANTHER" id="PTHR35982:SF1">
    <property type="entry name" value="SPIROCYCLASE, AVEC FAMILY"/>
    <property type="match status" value="1"/>
</dbReference>
<gene>
    <name evidence="3" type="ORF">PHYEVI_LOCUS4711</name>
</gene>
<proteinExistence type="predicted"/>
<keyword evidence="1" id="KW-0812">Transmembrane</keyword>
<feature type="domain" description="DUF7802" evidence="2">
    <location>
        <begin position="21"/>
        <end position="402"/>
    </location>
</feature>
<feature type="transmembrane region" description="Helical" evidence="1">
    <location>
        <begin position="42"/>
        <end position="61"/>
    </location>
</feature>
<dbReference type="Pfam" id="PF25085">
    <property type="entry name" value="DUF7802"/>
    <property type="match status" value="1"/>
</dbReference>
<dbReference type="Proteomes" id="UP001153712">
    <property type="component" value="Chromosome 2"/>
</dbReference>
<feature type="transmembrane region" description="Helical" evidence="1">
    <location>
        <begin position="107"/>
        <end position="126"/>
    </location>
</feature>
<accession>A0A9N9TMS2</accession>
<dbReference type="PANTHER" id="PTHR35982">
    <property type="entry name" value="AGAP005361-PA"/>
    <property type="match status" value="1"/>
</dbReference>
<feature type="transmembrane region" description="Helical" evidence="1">
    <location>
        <begin position="179"/>
        <end position="199"/>
    </location>
</feature>
<feature type="transmembrane region" description="Helical" evidence="1">
    <location>
        <begin position="291"/>
        <end position="311"/>
    </location>
</feature>
<name>A0A9N9TMS2_PHYSR</name>
<keyword evidence="1" id="KW-0472">Membrane</keyword>
<keyword evidence="1" id="KW-1133">Transmembrane helix</keyword>
<dbReference type="InterPro" id="IPR056704">
    <property type="entry name" value="DUF7802"/>
</dbReference>
<feature type="transmembrane region" description="Helical" evidence="1">
    <location>
        <begin position="138"/>
        <end position="159"/>
    </location>
</feature>
<feature type="transmembrane region" description="Helical" evidence="1">
    <location>
        <begin position="68"/>
        <end position="87"/>
    </location>
</feature>
<feature type="transmembrane region" description="Helical" evidence="1">
    <location>
        <begin position="251"/>
        <end position="270"/>
    </location>
</feature>
<evidence type="ECO:0000256" key="1">
    <source>
        <dbReference type="SAM" id="Phobius"/>
    </source>
</evidence>
<evidence type="ECO:0000313" key="4">
    <source>
        <dbReference type="Proteomes" id="UP001153712"/>
    </source>
</evidence>